<accession>A0A4P9WLH5</accession>
<protein>
    <submittedName>
        <fullName evidence="2">Uncharacterized protein</fullName>
    </submittedName>
</protein>
<proteinExistence type="predicted"/>
<organism evidence="2 3">
    <name type="scientific">Blyttiomyces helicus</name>
    <dbReference type="NCBI Taxonomy" id="388810"/>
    <lineage>
        <taxon>Eukaryota</taxon>
        <taxon>Fungi</taxon>
        <taxon>Fungi incertae sedis</taxon>
        <taxon>Chytridiomycota</taxon>
        <taxon>Chytridiomycota incertae sedis</taxon>
        <taxon>Chytridiomycetes</taxon>
        <taxon>Chytridiomycetes incertae sedis</taxon>
        <taxon>Blyttiomyces</taxon>
    </lineage>
</organism>
<feature type="region of interest" description="Disordered" evidence="1">
    <location>
        <begin position="37"/>
        <end position="70"/>
    </location>
</feature>
<evidence type="ECO:0000313" key="2">
    <source>
        <dbReference type="EMBL" id="RKO91990.1"/>
    </source>
</evidence>
<reference evidence="3" key="1">
    <citation type="journal article" date="2018" name="Nat. Microbiol.">
        <title>Leveraging single-cell genomics to expand the fungal tree of life.</title>
        <authorList>
            <person name="Ahrendt S.R."/>
            <person name="Quandt C.A."/>
            <person name="Ciobanu D."/>
            <person name="Clum A."/>
            <person name="Salamov A."/>
            <person name="Andreopoulos B."/>
            <person name="Cheng J.F."/>
            <person name="Woyke T."/>
            <person name="Pelin A."/>
            <person name="Henrissat B."/>
            <person name="Reynolds N.K."/>
            <person name="Benny G.L."/>
            <person name="Smith M.E."/>
            <person name="James T.Y."/>
            <person name="Grigoriev I.V."/>
        </authorList>
    </citation>
    <scope>NUCLEOTIDE SEQUENCE [LARGE SCALE GENOMIC DNA]</scope>
</reference>
<dbReference type="EMBL" id="KZ994815">
    <property type="protein sequence ID" value="RKO91990.1"/>
    <property type="molecule type" value="Genomic_DNA"/>
</dbReference>
<evidence type="ECO:0000256" key="1">
    <source>
        <dbReference type="SAM" id="MobiDB-lite"/>
    </source>
</evidence>
<dbReference type="AlphaFoldDB" id="A0A4P9WLH5"/>
<keyword evidence="3" id="KW-1185">Reference proteome</keyword>
<sequence>MTRCEPGLFRHCAPYPPLTRLITVSFDKKSLTCKTHPVRGPLQSAQTPPKESFPSPPSAPVLARASSSAPPPIPFLASTHHPTLVSTTDERTAKMPPDVSRLKNAYRGSLKGVVERAARLMSVESELDEFGGMHHDYVDEKDMELQGLRSGNRALKAWRLNGYRFASRPPPVHFPDSRNSLVCGLNGDDSRSDDLLNSPFQMLLDRA</sequence>
<name>A0A4P9WLH5_9FUNG</name>
<dbReference type="Proteomes" id="UP000269721">
    <property type="component" value="Unassembled WGS sequence"/>
</dbReference>
<evidence type="ECO:0000313" key="3">
    <source>
        <dbReference type="Proteomes" id="UP000269721"/>
    </source>
</evidence>
<gene>
    <name evidence="2" type="ORF">BDK51DRAFT_45104</name>
</gene>